<keyword evidence="2" id="KW-1185">Reference proteome</keyword>
<dbReference type="Proteomes" id="UP000507470">
    <property type="component" value="Unassembled WGS sequence"/>
</dbReference>
<reference evidence="1 2" key="1">
    <citation type="submission" date="2020-06" db="EMBL/GenBank/DDBJ databases">
        <authorList>
            <person name="Li R."/>
            <person name="Bekaert M."/>
        </authorList>
    </citation>
    <scope>NUCLEOTIDE SEQUENCE [LARGE SCALE GENOMIC DNA]</scope>
    <source>
        <strain evidence="2">wild</strain>
    </source>
</reference>
<dbReference type="EMBL" id="CACVKT020001098">
    <property type="protein sequence ID" value="CAC5365079.1"/>
    <property type="molecule type" value="Genomic_DNA"/>
</dbReference>
<dbReference type="AlphaFoldDB" id="A0A6J8ACX5"/>
<proteinExistence type="predicted"/>
<name>A0A6J8ACX5_MYTCO</name>
<protein>
    <submittedName>
        <fullName evidence="1">Uncharacterized protein</fullName>
    </submittedName>
</protein>
<accession>A0A6J8ACX5</accession>
<evidence type="ECO:0000313" key="1">
    <source>
        <dbReference type="EMBL" id="CAC5365079.1"/>
    </source>
</evidence>
<sequence>MTTPKSLEFENGEDNIKSCTNHHTIPKSAHVNEINQILSTNSEILSTNSEILQEEDQINLKTPENVPVTLLQSRNENTTINTDSINSVSNEPHSISESSQIQQRLSILEESTINMSSEILNAHSSIKNFETLLSMNLQGLRNDIVQDVIKLLNKVETSPESIETLKQVHARELKMLREKCKNQILIRRR</sequence>
<organism evidence="1 2">
    <name type="scientific">Mytilus coruscus</name>
    <name type="common">Sea mussel</name>
    <dbReference type="NCBI Taxonomy" id="42192"/>
    <lineage>
        <taxon>Eukaryota</taxon>
        <taxon>Metazoa</taxon>
        <taxon>Spiralia</taxon>
        <taxon>Lophotrochozoa</taxon>
        <taxon>Mollusca</taxon>
        <taxon>Bivalvia</taxon>
        <taxon>Autobranchia</taxon>
        <taxon>Pteriomorphia</taxon>
        <taxon>Mytilida</taxon>
        <taxon>Mytiloidea</taxon>
        <taxon>Mytilidae</taxon>
        <taxon>Mytilinae</taxon>
        <taxon>Mytilus</taxon>
    </lineage>
</organism>
<gene>
    <name evidence="1" type="ORF">MCOR_5894</name>
</gene>
<evidence type="ECO:0000313" key="2">
    <source>
        <dbReference type="Proteomes" id="UP000507470"/>
    </source>
</evidence>